<evidence type="ECO:0000313" key="1">
    <source>
        <dbReference type="EMBL" id="MBL0742290.1"/>
    </source>
</evidence>
<gene>
    <name evidence="1" type="ORF">JI741_13755</name>
</gene>
<dbReference type="EMBL" id="JAERRB010000004">
    <property type="protein sequence ID" value="MBL0742290.1"/>
    <property type="molecule type" value="Genomic_DNA"/>
</dbReference>
<evidence type="ECO:0008006" key="3">
    <source>
        <dbReference type="Google" id="ProtNLM"/>
    </source>
</evidence>
<organism evidence="1 2">
    <name type="scientific">Chryseolinea lacunae</name>
    <dbReference type="NCBI Taxonomy" id="2801331"/>
    <lineage>
        <taxon>Bacteria</taxon>
        <taxon>Pseudomonadati</taxon>
        <taxon>Bacteroidota</taxon>
        <taxon>Cytophagia</taxon>
        <taxon>Cytophagales</taxon>
        <taxon>Fulvivirgaceae</taxon>
        <taxon>Chryseolinea</taxon>
    </lineage>
</organism>
<comment type="caution">
    <text evidence="1">The sequence shown here is derived from an EMBL/GenBank/DDBJ whole genome shotgun (WGS) entry which is preliminary data.</text>
</comment>
<accession>A0ABS1KS53</accession>
<proteinExistence type="predicted"/>
<name>A0ABS1KS53_9BACT</name>
<reference evidence="1 2" key="1">
    <citation type="submission" date="2021-01" db="EMBL/GenBank/DDBJ databases">
        <title>Chryseolinea sp. Jin1 Genome sequencing and assembly.</title>
        <authorList>
            <person name="Kim I."/>
        </authorList>
    </citation>
    <scope>NUCLEOTIDE SEQUENCE [LARGE SCALE GENOMIC DNA]</scope>
    <source>
        <strain evidence="1 2">Jin1</strain>
    </source>
</reference>
<protein>
    <recommendedName>
        <fullName evidence="3">DUF4595 domain-containing protein</fullName>
    </recommendedName>
</protein>
<keyword evidence="2" id="KW-1185">Reference proteome</keyword>
<sequence>MKFHFFSALLVSVAMIGCDNENDSPSTPDVIPGPKLRSVSTFFQNASGFRPAEKTIFTYDAFGRVSAKEYLTYDLMDKGFHHFSTTQFNYDGNLLSTTDELNVVNHRTITRYQYFNNRVSKMLRDDVDVDTEVSVSYLAGDTVKAFYKQSSGRSFTYMVHAPLGNVTFEKTINDGNELSSIVTNEFDGHTNPYSLLHFTDLFFSNLSKSNKTKTESAYFTHQPNSVPVSYSYTYNSDGLPTEQMITYKSWPNGEVTSLLKVVFEY</sequence>
<evidence type="ECO:0000313" key="2">
    <source>
        <dbReference type="Proteomes" id="UP000613030"/>
    </source>
</evidence>
<dbReference type="RefSeq" id="WP_202010371.1">
    <property type="nucleotide sequence ID" value="NZ_JAERRB010000004.1"/>
</dbReference>
<dbReference type="Proteomes" id="UP000613030">
    <property type="component" value="Unassembled WGS sequence"/>
</dbReference>
<dbReference type="PROSITE" id="PS51257">
    <property type="entry name" value="PROKAR_LIPOPROTEIN"/>
    <property type="match status" value="1"/>
</dbReference>